<comment type="subcellular location">
    <subcellularLocation>
        <location evidence="1">Membrane</location>
    </subcellularLocation>
</comment>
<dbReference type="GO" id="GO:0045296">
    <property type="term" value="F:cadherin binding"/>
    <property type="evidence" value="ECO:0007669"/>
    <property type="project" value="TreeGrafter"/>
</dbReference>
<evidence type="ECO:0000256" key="5">
    <source>
        <dbReference type="PROSITE-ProRule" id="PRU00043"/>
    </source>
</evidence>
<organism evidence="7">
    <name type="scientific">Arion vulgaris</name>
    <dbReference type="NCBI Taxonomy" id="1028688"/>
    <lineage>
        <taxon>Eukaryota</taxon>
        <taxon>Metazoa</taxon>
        <taxon>Spiralia</taxon>
        <taxon>Lophotrochozoa</taxon>
        <taxon>Mollusca</taxon>
        <taxon>Gastropoda</taxon>
        <taxon>Heterobranchia</taxon>
        <taxon>Euthyneura</taxon>
        <taxon>Panpulmonata</taxon>
        <taxon>Eupulmonata</taxon>
        <taxon>Stylommatophora</taxon>
        <taxon>Helicina</taxon>
        <taxon>Arionoidea</taxon>
        <taxon>Arionidae</taxon>
        <taxon>Arion</taxon>
    </lineage>
</organism>
<dbReference type="GO" id="GO:0016477">
    <property type="term" value="P:cell migration"/>
    <property type="evidence" value="ECO:0007669"/>
    <property type="project" value="TreeGrafter"/>
</dbReference>
<feature type="non-terminal residue" evidence="7">
    <location>
        <position position="73"/>
    </location>
</feature>
<name>A0A0B7BDR4_9EUPU</name>
<dbReference type="GO" id="GO:0016342">
    <property type="term" value="C:catenin complex"/>
    <property type="evidence" value="ECO:0007669"/>
    <property type="project" value="TreeGrafter"/>
</dbReference>
<evidence type="ECO:0000256" key="3">
    <source>
        <dbReference type="ARBA" id="ARBA00022837"/>
    </source>
</evidence>
<dbReference type="GO" id="GO:0008013">
    <property type="term" value="F:beta-catenin binding"/>
    <property type="evidence" value="ECO:0007669"/>
    <property type="project" value="TreeGrafter"/>
</dbReference>
<dbReference type="PROSITE" id="PS50268">
    <property type="entry name" value="CADHERIN_2"/>
    <property type="match status" value="1"/>
</dbReference>
<keyword evidence="3 5" id="KW-0106">Calcium</keyword>
<dbReference type="InterPro" id="IPR015919">
    <property type="entry name" value="Cadherin-like_sf"/>
</dbReference>
<proteinExistence type="predicted"/>
<feature type="non-terminal residue" evidence="7">
    <location>
        <position position="1"/>
    </location>
</feature>
<dbReference type="PANTHER" id="PTHR24027">
    <property type="entry name" value="CADHERIN-23"/>
    <property type="match status" value="1"/>
</dbReference>
<feature type="domain" description="Cadherin" evidence="6">
    <location>
        <begin position="4"/>
        <end position="57"/>
    </location>
</feature>
<evidence type="ECO:0000313" key="7">
    <source>
        <dbReference type="EMBL" id="CEK91012.1"/>
    </source>
</evidence>
<dbReference type="AlphaFoldDB" id="A0A0B7BDR4"/>
<evidence type="ECO:0000259" key="6">
    <source>
        <dbReference type="PROSITE" id="PS50268"/>
    </source>
</evidence>
<dbReference type="InterPro" id="IPR039808">
    <property type="entry name" value="Cadherin"/>
</dbReference>
<dbReference type="InterPro" id="IPR020894">
    <property type="entry name" value="Cadherin_CS"/>
</dbReference>
<dbReference type="EMBL" id="HACG01044147">
    <property type="protein sequence ID" value="CEK91012.1"/>
    <property type="molecule type" value="Transcribed_RNA"/>
</dbReference>
<reference evidence="7" key="1">
    <citation type="submission" date="2014-12" db="EMBL/GenBank/DDBJ databases">
        <title>Insight into the proteome of Arion vulgaris.</title>
        <authorList>
            <person name="Aradska J."/>
            <person name="Bulat T."/>
            <person name="Smidak R."/>
            <person name="Sarate P."/>
            <person name="Gangsoo J."/>
            <person name="Sialana F."/>
            <person name="Bilban M."/>
            <person name="Lubec G."/>
        </authorList>
    </citation>
    <scope>NUCLEOTIDE SEQUENCE</scope>
    <source>
        <tissue evidence="7">Skin</tissue>
    </source>
</reference>
<dbReference type="Gene3D" id="2.60.40.60">
    <property type="entry name" value="Cadherins"/>
    <property type="match status" value="1"/>
</dbReference>
<protein>
    <recommendedName>
        <fullName evidence="6">Cadherin domain-containing protein</fullName>
    </recommendedName>
</protein>
<dbReference type="PANTHER" id="PTHR24027:SF438">
    <property type="entry name" value="CADHERIN 23"/>
    <property type="match status" value="1"/>
</dbReference>
<dbReference type="SUPFAM" id="SSF49313">
    <property type="entry name" value="Cadherin-like"/>
    <property type="match status" value="1"/>
</dbReference>
<sequence length="73" mass="8143">NTDFEIRNDVLYTKGNLDREKQDAYVVTAVSVQGACSVAAVDILVYVLDVNDNPPIFDHNVYIVSLSRDVQIN</sequence>
<accession>A0A0B7BDR4</accession>
<dbReference type="GO" id="GO:0007156">
    <property type="term" value="P:homophilic cell adhesion via plasma membrane adhesion molecules"/>
    <property type="evidence" value="ECO:0007669"/>
    <property type="project" value="InterPro"/>
</dbReference>
<dbReference type="CDD" id="cd11304">
    <property type="entry name" value="Cadherin_repeat"/>
    <property type="match status" value="1"/>
</dbReference>
<dbReference type="PROSITE" id="PS00232">
    <property type="entry name" value="CADHERIN_1"/>
    <property type="match status" value="1"/>
</dbReference>
<dbReference type="GO" id="GO:0005509">
    <property type="term" value="F:calcium ion binding"/>
    <property type="evidence" value="ECO:0007669"/>
    <property type="project" value="UniProtKB-UniRule"/>
</dbReference>
<dbReference type="InterPro" id="IPR002126">
    <property type="entry name" value="Cadherin-like_dom"/>
</dbReference>
<gene>
    <name evidence="7" type="primary">ORF180465</name>
</gene>
<evidence type="ECO:0000256" key="1">
    <source>
        <dbReference type="ARBA" id="ARBA00004370"/>
    </source>
</evidence>
<evidence type="ECO:0000256" key="2">
    <source>
        <dbReference type="ARBA" id="ARBA00022737"/>
    </source>
</evidence>
<keyword evidence="2" id="KW-0677">Repeat</keyword>
<evidence type="ECO:0000256" key="4">
    <source>
        <dbReference type="ARBA" id="ARBA00023136"/>
    </source>
</evidence>
<keyword evidence="4" id="KW-0472">Membrane</keyword>